<dbReference type="Proteomes" id="UP000094527">
    <property type="component" value="Unassembled WGS sequence"/>
</dbReference>
<dbReference type="AlphaFoldDB" id="A0A1D2N5N4"/>
<evidence type="ECO:0000313" key="1">
    <source>
        <dbReference type="EMBL" id="ODN00578.1"/>
    </source>
</evidence>
<feature type="non-terminal residue" evidence="1">
    <location>
        <position position="80"/>
    </location>
</feature>
<dbReference type="EMBL" id="LJIJ01000198">
    <property type="protein sequence ID" value="ODN00578.1"/>
    <property type="molecule type" value="Genomic_DNA"/>
</dbReference>
<sequence length="80" mass="9491">MDLADSSRWKKSKVESFIRRHLNRYQFGVTRYYEMCMWDNKGTFIPRYAILMDSTLVVTENPPKTVLHTIPLSKIHDISL</sequence>
<dbReference type="OrthoDB" id="6022562at2759"/>
<reference evidence="1 2" key="1">
    <citation type="journal article" date="2016" name="Genome Biol. Evol.">
        <title>Gene Family Evolution Reflects Adaptation to Soil Environmental Stressors in the Genome of the Collembolan Orchesella cincta.</title>
        <authorList>
            <person name="Faddeeva-Vakhrusheva A."/>
            <person name="Derks M.F."/>
            <person name="Anvar S.Y."/>
            <person name="Agamennone V."/>
            <person name="Suring W."/>
            <person name="Smit S."/>
            <person name="van Straalen N.M."/>
            <person name="Roelofs D."/>
        </authorList>
    </citation>
    <scope>NUCLEOTIDE SEQUENCE [LARGE SCALE GENOMIC DNA]</scope>
    <source>
        <tissue evidence="1">Mixed pool</tissue>
    </source>
</reference>
<accession>A0A1D2N5N4</accession>
<keyword evidence="2" id="KW-1185">Reference proteome</keyword>
<evidence type="ECO:0000313" key="2">
    <source>
        <dbReference type="Proteomes" id="UP000094527"/>
    </source>
</evidence>
<organism evidence="1 2">
    <name type="scientific">Orchesella cincta</name>
    <name type="common">Springtail</name>
    <name type="synonym">Podura cincta</name>
    <dbReference type="NCBI Taxonomy" id="48709"/>
    <lineage>
        <taxon>Eukaryota</taxon>
        <taxon>Metazoa</taxon>
        <taxon>Ecdysozoa</taxon>
        <taxon>Arthropoda</taxon>
        <taxon>Hexapoda</taxon>
        <taxon>Collembola</taxon>
        <taxon>Entomobryomorpha</taxon>
        <taxon>Entomobryoidea</taxon>
        <taxon>Orchesellidae</taxon>
        <taxon>Orchesellinae</taxon>
        <taxon>Orchesella</taxon>
    </lineage>
</organism>
<name>A0A1D2N5N4_ORCCI</name>
<protein>
    <submittedName>
        <fullName evidence="1">Uncharacterized protein</fullName>
    </submittedName>
</protein>
<dbReference type="InterPro" id="IPR027878">
    <property type="entry name" value="DUF4551"/>
</dbReference>
<gene>
    <name evidence="1" type="ORF">Ocin01_06109</name>
</gene>
<comment type="caution">
    <text evidence="1">The sequence shown here is derived from an EMBL/GenBank/DDBJ whole genome shotgun (WGS) entry which is preliminary data.</text>
</comment>
<dbReference type="Pfam" id="PF15087">
    <property type="entry name" value="DUF4551"/>
    <property type="match status" value="1"/>
</dbReference>
<proteinExistence type="predicted"/>